<keyword evidence="6 10" id="KW-0342">GTP-binding</keyword>
<evidence type="ECO:0000256" key="3">
    <source>
        <dbReference type="ARBA" id="ARBA00022694"/>
    </source>
</evidence>
<dbReference type="InterPro" id="IPR001233">
    <property type="entry name" value="RtcB"/>
</dbReference>
<evidence type="ECO:0000256" key="13">
    <source>
        <dbReference type="PIRSR" id="PIRSR601233-3"/>
    </source>
</evidence>
<dbReference type="GO" id="GO:0006388">
    <property type="term" value="P:tRNA splicing, via endonucleolytic cleavage and ligation"/>
    <property type="evidence" value="ECO:0007669"/>
    <property type="project" value="UniProtKB-UniRule"/>
</dbReference>
<feature type="binding site" evidence="10 12">
    <location>
        <position position="615"/>
    </location>
    <ligand>
        <name>GMP</name>
        <dbReference type="ChEBI" id="CHEBI:58115"/>
    </ligand>
</feature>
<dbReference type="GO" id="GO:0003972">
    <property type="term" value="F:RNA ligase (ATP) activity"/>
    <property type="evidence" value="ECO:0007669"/>
    <property type="project" value="TreeGrafter"/>
</dbReference>
<feature type="binding site" evidence="10">
    <location>
        <position position="230"/>
    </location>
    <ligand>
        <name>Mn(2+)</name>
        <dbReference type="ChEBI" id="CHEBI:29035"/>
        <label>2</label>
    </ligand>
</feature>
<evidence type="ECO:0000256" key="6">
    <source>
        <dbReference type="ARBA" id="ARBA00023134"/>
    </source>
</evidence>
<evidence type="ECO:0000256" key="1">
    <source>
        <dbReference type="ARBA" id="ARBA00008071"/>
    </source>
</evidence>
<dbReference type="AlphaFoldDB" id="A0A0G4F296"/>
<keyword evidence="3 10" id="KW-0819">tRNA processing</keyword>
<evidence type="ECO:0000256" key="12">
    <source>
        <dbReference type="PIRSR" id="PIRSR601233-2"/>
    </source>
</evidence>
<gene>
    <name evidence="15" type="ORF">Vbra_14281</name>
</gene>
<comment type="subunit">
    <text evidence="10">Catalytic component of the tRNA-splicing ligase complex.</text>
</comment>
<protein>
    <recommendedName>
        <fullName evidence="10">RNA-splicing ligase RtcB homolog</fullName>
        <ecNumber evidence="10">6.5.1.8</ecNumber>
    </recommendedName>
    <alternativeName>
        <fullName evidence="10">3'-phosphate/5'-hydroxy nucleic acid ligase</fullName>
    </alternativeName>
</protein>
<evidence type="ECO:0000313" key="15">
    <source>
        <dbReference type="EMBL" id="CEM05661.1"/>
    </source>
</evidence>
<feature type="binding site" evidence="10 12">
    <location>
        <position position="520"/>
    </location>
    <ligand>
        <name>GMP</name>
        <dbReference type="ChEBI" id="CHEBI:58115"/>
    </ligand>
</feature>
<dbReference type="GO" id="GO:0170057">
    <property type="term" value="F:RNA ligase (GTP) activity"/>
    <property type="evidence" value="ECO:0007669"/>
    <property type="project" value="UniProtKB-EC"/>
</dbReference>
<dbReference type="HAMAP" id="MF_03144">
    <property type="entry name" value="RtcB_euk"/>
    <property type="match status" value="1"/>
</dbReference>
<dbReference type="Proteomes" id="UP000041254">
    <property type="component" value="Unassembled WGS sequence"/>
</dbReference>
<comment type="cofactor">
    <cofactor evidence="10 13">
        <name>Mn(2+)</name>
        <dbReference type="ChEBI" id="CHEBI:29035"/>
    </cofactor>
    <text evidence="10 13">Binds 2 manganese ions per subunit.</text>
</comment>
<dbReference type="OMA" id="TRGECCR"/>
<evidence type="ECO:0000256" key="5">
    <source>
        <dbReference type="ARBA" id="ARBA00022741"/>
    </source>
</evidence>
<evidence type="ECO:0000256" key="10">
    <source>
        <dbReference type="HAMAP-Rule" id="MF_03144"/>
    </source>
</evidence>
<dbReference type="VEuPathDB" id="CryptoDB:Vbra_14281"/>
<dbReference type="PANTHER" id="PTHR11118">
    <property type="entry name" value="RNA-SPLICING LIGASE RTCB HOMOLOG"/>
    <property type="match status" value="1"/>
</dbReference>
<feature type="binding site" evidence="10 13">
    <location>
        <position position="461"/>
    </location>
    <ligand>
        <name>Mn(2+)</name>
        <dbReference type="ChEBI" id="CHEBI:29035"/>
        <label>2</label>
    </ligand>
</feature>
<evidence type="ECO:0000256" key="7">
    <source>
        <dbReference type="ARBA" id="ARBA00023211"/>
    </source>
</evidence>
<dbReference type="GO" id="GO:0072669">
    <property type="term" value="C:tRNA-splicing ligase complex"/>
    <property type="evidence" value="ECO:0007669"/>
    <property type="project" value="UniProtKB-UniRule"/>
</dbReference>
<feature type="region of interest" description="Disordered" evidence="14">
    <location>
        <begin position="1"/>
        <end position="95"/>
    </location>
</feature>
<name>A0A0G4F296_VITBC</name>
<organism evidence="15 16">
    <name type="scientific">Vitrella brassicaformis (strain CCMP3155)</name>
    <dbReference type="NCBI Taxonomy" id="1169540"/>
    <lineage>
        <taxon>Eukaryota</taxon>
        <taxon>Sar</taxon>
        <taxon>Alveolata</taxon>
        <taxon>Colpodellida</taxon>
        <taxon>Vitrellaceae</taxon>
        <taxon>Vitrella</taxon>
    </lineage>
</organism>
<dbReference type="OrthoDB" id="10249697at2759"/>
<proteinExistence type="inferred from homology"/>
<keyword evidence="2 10" id="KW-0436">Ligase</keyword>
<evidence type="ECO:0000256" key="11">
    <source>
        <dbReference type="PIRSR" id="PIRSR601233-1"/>
    </source>
</evidence>
<comment type="catalytic activity">
    <reaction evidence="8 10">
        <text>a 3'-end 3'-phospho-ribonucleotide-RNA + a 5'-end dephospho-ribonucleoside-RNA + GTP = a ribonucleotidyl-ribonucleotide-RNA + GMP + diphosphate</text>
        <dbReference type="Rhea" id="RHEA:68076"/>
        <dbReference type="Rhea" id="RHEA-COMP:10463"/>
        <dbReference type="Rhea" id="RHEA-COMP:13936"/>
        <dbReference type="Rhea" id="RHEA-COMP:17355"/>
        <dbReference type="ChEBI" id="CHEBI:33019"/>
        <dbReference type="ChEBI" id="CHEBI:37565"/>
        <dbReference type="ChEBI" id="CHEBI:58115"/>
        <dbReference type="ChEBI" id="CHEBI:83062"/>
        <dbReference type="ChEBI" id="CHEBI:138284"/>
        <dbReference type="ChEBI" id="CHEBI:173118"/>
        <dbReference type="EC" id="6.5.1.8"/>
    </reaction>
</comment>
<dbReference type="SUPFAM" id="SSF103365">
    <property type="entry name" value="Hypothetical protein PH1602"/>
    <property type="match status" value="1"/>
</dbReference>
<dbReference type="PANTHER" id="PTHR11118:SF1">
    <property type="entry name" value="RNA-SPLICING LIGASE RTCB HOMOLOG"/>
    <property type="match status" value="1"/>
</dbReference>
<feature type="binding site" evidence="10 13">
    <location>
        <position position="227"/>
    </location>
    <ligand>
        <name>Mn(2+)</name>
        <dbReference type="ChEBI" id="CHEBI:29035"/>
        <label>1</label>
    </ligand>
</feature>
<feature type="binding site" evidence="10">
    <location>
        <position position="230"/>
    </location>
    <ligand>
        <name>Mn(2+)</name>
        <dbReference type="ChEBI" id="CHEBI:29035"/>
        <label>1</label>
    </ligand>
</feature>
<evidence type="ECO:0000256" key="4">
    <source>
        <dbReference type="ARBA" id="ARBA00022723"/>
    </source>
</evidence>
<feature type="compositionally biased region" description="Basic and acidic residues" evidence="14">
    <location>
        <begin position="69"/>
        <end position="91"/>
    </location>
</feature>
<feature type="binding site" evidence="10 13">
    <location>
        <position position="340"/>
    </location>
    <ligand>
        <name>Mn(2+)</name>
        <dbReference type="ChEBI" id="CHEBI:29035"/>
        <label>1</label>
    </ligand>
</feature>
<accession>A0A0G4F296</accession>
<comment type="function">
    <text evidence="10">Catalytic subunit of the tRNA-splicing ligase complex that acts by directly joining spliced tRNA halves to mature-sized tRNAs by incorporating the precursor-derived splice junction phosphate into the mature tRNA as a canonical 3',5'-phosphodiester. May act as an RNA ligase with broad substrate specificity, and may function toward other RNAs.</text>
</comment>
<dbReference type="InterPro" id="IPR036025">
    <property type="entry name" value="RtcB-like_sf"/>
</dbReference>
<evidence type="ECO:0000313" key="16">
    <source>
        <dbReference type="Proteomes" id="UP000041254"/>
    </source>
</evidence>
<feature type="compositionally biased region" description="Low complexity" evidence="14">
    <location>
        <begin position="46"/>
        <end position="58"/>
    </location>
</feature>
<keyword evidence="4 10" id="KW-0479">Metal-binding</keyword>
<dbReference type="Gene3D" id="3.90.1860.10">
    <property type="entry name" value="tRNA-splicing ligase RtcB"/>
    <property type="match status" value="1"/>
</dbReference>
<comment type="similarity">
    <text evidence="1 10">Belongs to the RtcB family.</text>
</comment>
<dbReference type="InterPro" id="IPR027513">
    <property type="entry name" value="RtcB_euk"/>
</dbReference>
<keyword evidence="7 10" id="KW-0464">Manganese</keyword>
<feature type="binding site" evidence="10 12">
    <location>
        <begin position="339"/>
        <end position="343"/>
    </location>
    <ligand>
        <name>GMP</name>
        <dbReference type="ChEBI" id="CHEBI:58115"/>
    </ligand>
</feature>
<dbReference type="STRING" id="1169540.A0A0G4F296"/>
<keyword evidence="5 10" id="KW-0547">Nucleotide-binding</keyword>
<sequence length="616" mass="66285">MSTNPFEALAAEEREPSDEGEHEHEDENEMEEEHQETGGHDDEEVAGPAAAAASASGGQPKGKKARKKEKQERRRRERVQERAEQQSKGEQEAGVAYEGEFGEMVSFVLVGAGLKHLPEDITPVGPYKWRIGKCFVKPKGGFEMNVEGLIYADQHLAVQIIAELKSSGSFLPALKQVANVACLPGIVGSSLGMPDIHSGYGFAVGCVAAMDTTDPNAVVSPGGVGFDINCGVRLLRSNLKEGDLYHNGDPKRLRKLATALYDAIPTGVGSSGAYIATEADLKNALKSGMRWCLESGYCWLEDLECCEEQGCFKDADPNKVSSRARKRGMPQMGTLGSGNHYIEVQVVDEVFDEAAASAMGLEKGNVCIMIHSGSRGLGHQVCTDALQVMESSGVKVPDRQLSAVRIKSPEGQNYLQAMAAAANYAFVNRTLMAHSARKAVTDVFDGDARELGLYVVYDVAHNIAKVEEHRPAEEGGPTRILLVHRKGATRAFPPGHPEIPEKYRGVGQPVLIGGSMGTCSYVLTGTHKAMEETFGSTCHGAGRALSRSQALRENDSNCVLNRLRSSGIEVRIAQPRLAAEEADVAYKDVESVVATCHEAGISKKTVRLRPLAVIKG</sequence>
<evidence type="ECO:0000256" key="8">
    <source>
        <dbReference type="ARBA" id="ARBA00047746"/>
    </source>
</evidence>
<dbReference type="PROSITE" id="PS01288">
    <property type="entry name" value="UPF0027"/>
    <property type="match status" value="1"/>
</dbReference>
<feature type="binding site" evidence="10 12">
    <location>
        <begin position="461"/>
        <end position="462"/>
    </location>
    <ligand>
        <name>GMP</name>
        <dbReference type="ChEBI" id="CHEBI:58115"/>
    </ligand>
</feature>
<comment type="catalytic activity">
    <reaction evidence="9 10">
        <text>a 3'-end 2',3'-cyclophospho-ribonucleotide-RNA + a 5'-end dephospho-ribonucleoside-RNA + GTP + H2O = a ribonucleotidyl-ribonucleotide-RNA + GMP + diphosphate + H(+)</text>
        <dbReference type="Rhea" id="RHEA:68080"/>
        <dbReference type="Rhea" id="RHEA-COMP:10464"/>
        <dbReference type="Rhea" id="RHEA-COMP:13936"/>
        <dbReference type="Rhea" id="RHEA-COMP:17355"/>
        <dbReference type="ChEBI" id="CHEBI:15377"/>
        <dbReference type="ChEBI" id="CHEBI:15378"/>
        <dbReference type="ChEBI" id="CHEBI:33019"/>
        <dbReference type="ChEBI" id="CHEBI:37565"/>
        <dbReference type="ChEBI" id="CHEBI:58115"/>
        <dbReference type="ChEBI" id="CHEBI:83064"/>
        <dbReference type="ChEBI" id="CHEBI:138284"/>
        <dbReference type="ChEBI" id="CHEBI:173118"/>
        <dbReference type="EC" id="6.5.1.8"/>
    </reaction>
</comment>
<evidence type="ECO:0000256" key="9">
    <source>
        <dbReference type="ARBA" id="ARBA00049514"/>
    </source>
</evidence>
<feature type="binding site" evidence="10 12">
    <location>
        <begin position="513"/>
        <end position="516"/>
    </location>
    <ligand>
        <name>GMP</name>
        <dbReference type="ChEBI" id="CHEBI:58115"/>
    </ligand>
</feature>
<dbReference type="EC" id="6.5.1.8" evidence="10"/>
<dbReference type="GO" id="GO:0046872">
    <property type="term" value="F:metal ion binding"/>
    <property type="evidence" value="ECO:0007669"/>
    <property type="project" value="UniProtKB-KW"/>
</dbReference>
<evidence type="ECO:0000256" key="14">
    <source>
        <dbReference type="SAM" id="MobiDB-lite"/>
    </source>
</evidence>
<dbReference type="InParanoid" id="A0A0G4F296"/>
<reference evidence="15 16" key="1">
    <citation type="submission" date="2014-11" db="EMBL/GenBank/DDBJ databases">
        <authorList>
            <person name="Zhu J."/>
            <person name="Qi W."/>
            <person name="Song R."/>
        </authorList>
    </citation>
    <scope>NUCLEOTIDE SEQUENCE [LARGE SCALE GENOMIC DNA]</scope>
</reference>
<feature type="active site" description="GMP-histidine intermediate" evidence="10 11">
    <location>
        <position position="539"/>
    </location>
</feature>
<feature type="binding site" evidence="10 12">
    <location>
        <begin position="539"/>
        <end position="542"/>
    </location>
    <ligand>
        <name>GMP</name>
        <dbReference type="ChEBI" id="CHEBI:58115"/>
    </ligand>
</feature>
<keyword evidence="16" id="KW-1185">Reference proteome</keyword>
<dbReference type="GO" id="GO:0005525">
    <property type="term" value="F:GTP binding"/>
    <property type="evidence" value="ECO:0007669"/>
    <property type="project" value="UniProtKB-KW"/>
</dbReference>
<dbReference type="GO" id="GO:0005634">
    <property type="term" value="C:nucleus"/>
    <property type="evidence" value="ECO:0007669"/>
    <property type="project" value="TreeGrafter"/>
</dbReference>
<feature type="compositionally biased region" description="Basic and acidic residues" evidence="14">
    <location>
        <begin position="11"/>
        <end position="25"/>
    </location>
</feature>
<dbReference type="Pfam" id="PF01139">
    <property type="entry name" value="RtcB"/>
    <property type="match status" value="1"/>
</dbReference>
<comment type="miscellaneous">
    <text evidence="10">Ligation probably proceeds through 3 nucleotidyl transfer steps, with 2',3'-cyclic phosphate termini being hydrolyzed to 3'-P termini in a step that precedes 3'-P activation with GMP. In the first nucleotidyl transfer step, RTCB reacts with GTP to form a covalent RTCB-histidine-GMP intermediate with release of PPi; in the second step, the GMP moiety is transferred to the RNA 3'-P; in the third step, the 5'-OH from the opposite RNA strand attacks the activated 3'-P to form a 3',5'-phosphodiester bond and release GMP.</text>
</comment>
<evidence type="ECO:0000256" key="2">
    <source>
        <dbReference type="ARBA" id="ARBA00022598"/>
    </source>
</evidence>
<dbReference type="FunFam" id="3.90.1860.10:FF:000001">
    <property type="entry name" value="tRNA-splicing ligase RtcB homolog"/>
    <property type="match status" value="1"/>
</dbReference>
<dbReference type="EMBL" id="CDMY01000362">
    <property type="protein sequence ID" value="CEM05661.1"/>
    <property type="molecule type" value="Genomic_DNA"/>
</dbReference>
<feature type="binding site" evidence="10 13">
    <location>
        <position position="371"/>
    </location>
    <ligand>
        <name>Mn(2+)</name>
        <dbReference type="ChEBI" id="CHEBI:29035"/>
        <label>2</label>
    </ligand>
</feature>
<dbReference type="PhylomeDB" id="A0A0G4F296"/>